<dbReference type="PANTHER" id="PTHR43877">
    <property type="entry name" value="AMINOALKYLPHOSPHONATE N-ACETYLTRANSFERASE-RELATED-RELATED"/>
    <property type="match status" value="1"/>
</dbReference>
<keyword evidence="2 4" id="KW-0012">Acyltransferase</keyword>
<dbReference type="Pfam" id="PF00583">
    <property type="entry name" value="Acetyltransf_1"/>
    <property type="match status" value="1"/>
</dbReference>
<keyword evidence="5" id="KW-1185">Reference proteome</keyword>
<accession>A0A1H7ZTH2</accession>
<name>A0A1H7ZTH2_STRJI</name>
<dbReference type="Gene3D" id="3.40.630.30">
    <property type="match status" value="1"/>
</dbReference>
<dbReference type="EMBL" id="FOAZ01000037">
    <property type="protein sequence ID" value="SEM60779.1"/>
    <property type="molecule type" value="Genomic_DNA"/>
</dbReference>
<evidence type="ECO:0000313" key="5">
    <source>
        <dbReference type="Proteomes" id="UP000183015"/>
    </source>
</evidence>
<dbReference type="InterPro" id="IPR050832">
    <property type="entry name" value="Bact_Acetyltransf"/>
</dbReference>
<dbReference type="CDD" id="cd04301">
    <property type="entry name" value="NAT_SF"/>
    <property type="match status" value="1"/>
</dbReference>
<evidence type="ECO:0000256" key="1">
    <source>
        <dbReference type="ARBA" id="ARBA00022679"/>
    </source>
</evidence>
<dbReference type="RefSeq" id="WP_042460408.1">
    <property type="nucleotide sequence ID" value="NZ_BBPN01000068.1"/>
</dbReference>
<dbReference type="OrthoDB" id="5243635at2"/>
<organism evidence="4 5">
    <name type="scientific">Streptacidiphilus jiangxiensis</name>
    <dbReference type="NCBI Taxonomy" id="235985"/>
    <lineage>
        <taxon>Bacteria</taxon>
        <taxon>Bacillati</taxon>
        <taxon>Actinomycetota</taxon>
        <taxon>Actinomycetes</taxon>
        <taxon>Kitasatosporales</taxon>
        <taxon>Streptomycetaceae</taxon>
        <taxon>Streptacidiphilus</taxon>
    </lineage>
</organism>
<protein>
    <submittedName>
        <fullName evidence="4">L-amino acid N-acyltransferase YncA</fullName>
    </submittedName>
</protein>
<dbReference type="PROSITE" id="PS51186">
    <property type="entry name" value="GNAT"/>
    <property type="match status" value="1"/>
</dbReference>
<sequence length="191" mass="21487">MRQLTIREAVETDAAPLVRVRIDAWRTAYAGMIPPAYLDELDATAAPSRLAEYLRELPRGRHYLVAERDDRVVGFAIAGYERPSVESVRGERTGIGEVHALYVHPDAWFTGTGAALLDAATRRLAESGFHTLTLWVLERNEQARRFYERQGWQPDGATDELRFGGTVLTELRYARPVRQVTPLPRARSAAV</sequence>
<dbReference type="PANTHER" id="PTHR43877:SF1">
    <property type="entry name" value="ACETYLTRANSFERASE"/>
    <property type="match status" value="1"/>
</dbReference>
<proteinExistence type="predicted"/>
<gene>
    <name evidence="4" type="ORF">SAMN05414137_1375</name>
</gene>
<reference evidence="5" key="1">
    <citation type="submission" date="2016-10" db="EMBL/GenBank/DDBJ databases">
        <authorList>
            <person name="Varghese N."/>
        </authorList>
    </citation>
    <scope>NUCLEOTIDE SEQUENCE [LARGE SCALE GENOMIC DNA]</scope>
    <source>
        <strain evidence="5">DSM 45096 / BCRC 16803 / CGMCC 4.1857 / CIP 109030 / JCM 12277 / KCTC 19219 / NBRC 100920 / 33214</strain>
    </source>
</reference>
<dbReference type="SUPFAM" id="SSF55729">
    <property type="entry name" value="Acyl-CoA N-acyltransferases (Nat)"/>
    <property type="match status" value="1"/>
</dbReference>
<evidence type="ECO:0000256" key="2">
    <source>
        <dbReference type="ARBA" id="ARBA00023315"/>
    </source>
</evidence>
<evidence type="ECO:0000313" key="4">
    <source>
        <dbReference type="EMBL" id="SEM60779.1"/>
    </source>
</evidence>
<dbReference type="Proteomes" id="UP000183015">
    <property type="component" value="Unassembled WGS sequence"/>
</dbReference>
<evidence type="ECO:0000259" key="3">
    <source>
        <dbReference type="PROSITE" id="PS51186"/>
    </source>
</evidence>
<dbReference type="InterPro" id="IPR016181">
    <property type="entry name" value="Acyl_CoA_acyltransferase"/>
</dbReference>
<dbReference type="STRING" id="235985.SAMN05414137_1375"/>
<keyword evidence="1 4" id="KW-0808">Transferase</keyword>
<dbReference type="eggNOG" id="COG0456">
    <property type="taxonomic scope" value="Bacteria"/>
</dbReference>
<dbReference type="InterPro" id="IPR000182">
    <property type="entry name" value="GNAT_dom"/>
</dbReference>
<dbReference type="GO" id="GO:0016747">
    <property type="term" value="F:acyltransferase activity, transferring groups other than amino-acyl groups"/>
    <property type="evidence" value="ECO:0007669"/>
    <property type="project" value="InterPro"/>
</dbReference>
<dbReference type="AlphaFoldDB" id="A0A1H7ZTH2"/>
<feature type="domain" description="N-acetyltransferase" evidence="3">
    <location>
        <begin position="4"/>
        <end position="178"/>
    </location>
</feature>